<dbReference type="Gene3D" id="3.70.10.10">
    <property type="match status" value="1"/>
</dbReference>
<sequence>MAQAHATIATVRSLVQALQAIRTHQKLPCAVTFEAAAGLSLRFLDGGHAMQSGISLSTSVFSQFQAPASLTFFVPLSMLLDSINTVASSMPHELHLQYPGPDNSLLLTTTEDASARTSICSYAKVATLAQQDMSSLDDMWDPQEVCSQVILSAIEDLEWTGGEVEFVMRRSPMHFSLQSIKQQSLEITFPAHALDGFSCHTEEVRATFKYKHLKAAFTNVAQKELWSAKIAISSRGVLRVTHMLTLAGGAPLASLEAQPLLGTLTSQAHAPRTCIVKFVVMPYDEKGDAGFGGDDD</sequence>
<dbReference type="KEGG" id="cvr:CHLNCDRAFT_50963"/>
<dbReference type="AlphaFoldDB" id="E1Z906"/>
<organism evidence="7">
    <name type="scientific">Chlorella variabilis</name>
    <name type="common">Green alga</name>
    <dbReference type="NCBI Taxonomy" id="554065"/>
    <lineage>
        <taxon>Eukaryota</taxon>
        <taxon>Viridiplantae</taxon>
        <taxon>Chlorophyta</taxon>
        <taxon>core chlorophytes</taxon>
        <taxon>Trebouxiophyceae</taxon>
        <taxon>Chlorellales</taxon>
        <taxon>Chlorellaceae</taxon>
        <taxon>Chlorella clade</taxon>
        <taxon>Chlorella</taxon>
    </lineage>
</organism>
<dbReference type="PANTHER" id="PTHR10870:SF0">
    <property type="entry name" value="CELL CYCLE CHECKPOINT PROTEIN RAD1"/>
    <property type="match status" value="1"/>
</dbReference>
<accession>E1Z906</accession>
<comment type="similarity">
    <text evidence="2">Belongs to the rad1 family.</text>
</comment>
<evidence type="ECO:0000256" key="5">
    <source>
        <dbReference type="ARBA" id="ARBA00023242"/>
    </source>
</evidence>
<dbReference type="Pfam" id="PF02144">
    <property type="entry name" value="Rad1"/>
    <property type="match status" value="1"/>
</dbReference>
<keyword evidence="4" id="KW-0234">DNA repair</keyword>
<evidence type="ECO:0000256" key="4">
    <source>
        <dbReference type="ARBA" id="ARBA00023204"/>
    </source>
</evidence>
<evidence type="ECO:0000313" key="6">
    <source>
        <dbReference type="EMBL" id="EFN57432.1"/>
    </source>
</evidence>
<dbReference type="GO" id="GO:0000077">
    <property type="term" value="P:DNA damage checkpoint signaling"/>
    <property type="evidence" value="ECO:0007669"/>
    <property type="project" value="InterPro"/>
</dbReference>
<dbReference type="PANTHER" id="PTHR10870">
    <property type="entry name" value="CELL CYCLE CHECKPOINT PROTEIN RAD1"/>
    <property type="match status" value="1"/>
</dbReference>
<dbReference type="OMA" id="CHTEEVR"/>
<keyword evidence="3" id="KW-0227">DNA damage</keyword>
<comment type="subcellular location">
    <subcellularLocation>
        <location evidence="1">Nucleus</location>
    </subcellularLocation>
</comment>
<dbReference type="EMBL" id="GL433839">
    <property type="protein sequence ID" value="EFN57432.1"/>
    <property type="molecule type" value="Genomic_DNA"/>
</dbReference>
<name>E1Z906_CHLVA</name>
<evidence type="ECO:0000313" key="7">
    <source>
        <dbReference type="Proteomes" id="UP000008141"/>
    </source>
</evidence>
<gene>
    <name evidence="6" type="ORF">CHLNCDRAFT_50963</name>
</gene>
<evidence type="ECO:0000256" key="3">
    <source>
        <dbReference type="ARBA" id="ARBA00022763"/>
    </source>
</evidence>
<proteinExistence type="inferred from homology"/>
<dbReference type="OrthoDB" id="337581at2759"/>
<reference evidence="6 7" key="1">
    <citation type="journal article" date="2010" name="Plant Cell">
        <title>The Chlorella variabilis NC64A genome reveals adaptation to photosymbiosis, coevolution with viruses, and cryptic sex.</title>
        <authorList>
            <person name="Blanc G."/>
            <person name="Duncan G."/>
            <person name="Agarkova I."/>
            <person name="Borodovsky M."/>
            <person name="Gurnon J."/>
            <person name="Kuo A."/>
            <person name="Lindquist E."/>
            <person name="Lucas S."/>
            <person name="Pangilinan J."/>
            <person name="Polle J."/>
            <person name="Salamov A."/>
            <person name="Terry A."/>
            <person name="Yamada T."/>
            <person name="Dunigan D.D."/>
            <person name="Grigoriev I.V."/>
            <person name="Claverie J.M."/>
            <person name="Van Etten J.L."/>
        </authorList>
    </citation>
    <scope>NUCLEOTIDE SEQUENCE [LARGE SCALE GENOMIC DNA]</scope>
    <source>
        <strain evidence="6 7">NC64A</strain>
    </source>
</reference>
<dbReference type="RefSeq" id="XP_005849534.1">
    <property type="nucleotide sequence ID" value="XM_005849472.1"/>
</dbReference>
<evidence type="ECO:0000256" key="2">
    <source>
        <dbReference type="ARBA" id="ARBA00010991"/>
    </source>
</evidence>
<dbReference type="STRING" id="554065.E1Z906"/>
<dbReference type="PRINTS" id="PR01245">
    <property type="entry name" value="RAD1REC1"/>
</dbReference>
<dbReference type="InParanoid" id="E1Z906"/>
<dbReference type="Proteomes" id="UP000008141">
    <property type="component" value="Unassembled WGS sequence"/>
</dbReference>
<dbReference type="GeneID" id="17357208"/>
<evidence type="ECO:0000256" key="1">
    <source>
        <dbReference type="ARBA" id="ARBA00004123"/>
    </source>
</evidence>
<keyword evidence="5" id="KW-0539">Nucleus</keyword>
<protein>
    <submittedName>
        <fullName evidence="6">Uncharacterized protein</fullName>
    </submittedName>
</protein>
<keyword evidence="7" id="KW-1185">Reference proteome</keyword>
<dbReference type="InterPro" id="IPR003021">
    <property type="entry name" value="Rad1_Rec1_Rad17"/>
</dbReference>
<dbReference type="GO" id="GO:0030896">
    <property type="term" value="C:checkpoint clamp complex"/>
    <property type="evidence" value="ECO:0007669"/>
    <property type="project" value="TreeGrafter"/>
</dbReference>
<dbReference type="GO" id="GO:0006281">
    <property type="term" value="P:DNA repair"/>
    <property type="evidence" value="ECO:0007669"/>
    <property type="project" value="UniProtKB-KW"/>
</dbReference>